<dbReference type="SMART" id="SM00248">
    <property type="entry name" value="ANK"/>
    <property type="match status" value="3"/>
</dbReference>
<feature type="region of interest" description="Disordered" evidence="16">
    <location>
        <begin position="603"/>
        <end position="630"/>
    </location>
</feature>
<feature type="compositionally biased region" description="Polar residues" evidence="16">
    <location>
        <begin position="700"/>
        <end position="709"/>
    </location>
</feature>
<keyword evidence="6" id="KW-0433">Leucine-rich repeat</keyword>
<feature type="repeat" description="ANK" evidence="14">
    <location>
        <begin position="429"/>
        <end position="461"/>
    </location>
</feature>
<keyword evidence="10" id="KW-0156">Chromatin regulator</keyword>
<dbReference type="InterPro" id="IPR052311">
    <property type="entry name" value="MMS22L-TONSL_complex_comp"/>
</dbReference>
<feature type="region of interest" description="Disordered" evidence="16">
    <location>
        <begin position="342"/>
        <end position="400"/>
    </location>
</feature>
<feature type="compositionally biased region" description="Low complexity" evidence="16">
    <location>
        <begin position="351"/>
        <end position="373"/>
    </location>
</feature>
<sequence length="1045" mass="118620">MKFGFSLKKDITQKELMAMKARLYLNMGLIHDYKGNLTKCADLIKQAIHVNEMYDLKEDLNRCQYSLASIYYRSGNCSQALRTVDEAHACAIKLKDISLQSETLLLKSKILLRINDFEGAKYYLKKSYKLNIPNEIVRIEIKKLLKICMIMLFKILKMYTNSFFIALDLCRLEKEISILTNDDFNGKMIIYEKLGDLCAKIECFDRSLNFYNKMLECAEVLNISESEKATIYYSLAETYFDLKKFNFAMDFYHKELNSRTGNLKEECKTWLNIAECQFRLKKEFHDLQRSYSHALDCAKEANDIRLQVNCSKNLIRVQEVFNIIDEKIATEKSLEELIKNNNELSEDEDTQNLSQTSSTSELTDLSASSSNSEAENEEFDRPQRKGRKASAKKNEKGETQLHRACITGNINMVRRLIEKGHPVNPRDNCGWIPLHEAANHDHYDIVEYLLGKGAWVNDRGGIHCDGITPLHDAASCANFSIMQLLIEHGASVIAKMNDGQTPLDCLKKWRTRVGEDLEQHLIKEYNEMRDKLQQMTCGVDVESGGLNENQPISSGAFQHMEELVAVQSDEEDEPMERVTRNQLKKRSVTESFSDDDEFAVFNDRKKSRIQDDDGSRSGADSPVDNSEVARHEYRSAIDCVRSATSRINQGEIEPVQRKSEKKLALINEDDVIVDDWLEDDIGPATKSNTVTAWPMFRSGPSGNSGLKSNTSRKTKWKRPKLKQLKFDSLLKSRNEPRRAVDNSEVLEDVECVETVNGDNYQQFAPNQPAQLQTSEYNNFSTGMRVRVRIEGKLLLIPIIQRDSDQSVSWLAEEAANRYHQMFGLRPVLRLCAADGAVLGSNDKITEVIAGGEELLGNTEHWDLPPLNNRYLEACNALKTEPFLNLKHHMEMASISNDLSVLNLCLGPKHLQITFRALQCEYALRHLSLAGNYMGNKGLQMLANILSTLPNLVHLDLSCNNITNLQCLSDIVNKKINAQDIKPLQVLADLNLSYNCLEATVPALSTLLVSLPLLSHLEIACCSLDINIMKKQSSLVKAFAGKDLIF</sequence>
<dbReference type="STRING" id="126957.T1J276"/>
<keyword evidence="5" id="KW-0158">Chromosome</keyword>
<dbReference type="SUPFAM" id="SSF52047">
    <property type="entry name" value="RNI-like"/>
    <property type="match status" value="1"/>
</dbReference>
<dbReference type="eggNOG" id="KOG0504">
    <property type="taxonomic scope" value="Eukaryota"/>
</dbReference>
<evidence type="ECO:0000256" key="15">
    <source>
        <dbReference type="PROSITE-ProRule" id="PRU00339"/>
    </source>
</evidence>
<feature type="repeat" description="ANK" evidence="14">
    <location>
        <begin position="465"/>
        <end position="497"/>
    </location>
</feature>
<evidence type="ECO:0000256" key="13">
    <source>
        <dbReference type="ARBA" id="ARBA00023242"/>
    </source>
</evidence>
<dbReference type="GO" id="GO:0043596">
    <property type="term" value="C:nuclear replication fork"/>
    <property type="evidence" value="ECO:0007669"/>
    <property type="project" value="TreeGrafter"/>
</dbReference>
<comment type="subcellular location">
    <subcellularLocation>
        <location evidence="2">Chromosome</location>
    </subcellularLocation>
    <subcellularLocation>
        <location evidence="1">Nucleus</location>
    </subcellularLocation>
</comment>
<evidence type="ECO:0000256" key="16">
    <source>
        <dbReference type="SAM" id="MobiDB-lite"/>
    </source>
</evidence>
<dbReference type="InterPro" id="IPR002110">
    <property type="entry name" value="Ankyrin_rpt"/>
</dbReference>
<keyword evidence="18" id="KW-1185">Reference proteome</keyword>
<name>T1J276_STRMM</name>
<dbReference type="OMA" id="RYLECCD"/>
<keyword evidence="7" id="KW-0677">Repeat</keyword>
<reference evidence="17" key="2">
    <citation type="submission" date="2015-02" db="UniProtKB">
        <authorList>
            <consortium name="EnsemblMetazoa"/>
        </authorList>
    </citation>
    <scope>IDENTIFICATION</scope>
</reference>
<feature type="compositionally biased region" description="Basic and acidic residues" evidence="16">
    <location>
        <begin position="603"/>
        <end position="615"/>
    </location>
</feature>
<dbReference type="Pfam" id="PF12796">
    <property type="entry name" value="Ank_2"/>
    <property type="match status" value="1"/>
</dbReference>
<dbReference type="eggNOG" id="KOG4308">
    <property type="taxonomic scope" value="Eukaryota"/>
</dbReference>
<keyword evidence="11 14" id="KW-0040">ANK repeat</keyword>
<dbReference type="Pfam" id="PF13857">
    <property type="entry name" value="Ank_5"/>
    <property type="match status" value="1"/>
</dbReference>
<evidence type="ECO:0000256" key="6">
    <source>
        <dbReference type="ARBA" id="ARBA00022614"/>
    </source>
</evidence>
<comment type="similarity">
    <text evidence="3">Belongs to the Tonsoku family.</text>
</comment>
<dbReference type="GO" id="GO:0006325">
    <property type="term" value="P:chromatin organization"/>
    <property type="evidence" value="ECO:0007669"/>
    <property type="project" value="UniProtKB-KW"/>
</dbReference>
<dbReference type="Gene3D" id="1.25.40.10">
    <property type="entry name" value="Tetratricopeptide repeat domain"/>
    <property type="match status" value="2"/>
</dbReference>
<evidence type="ECO:0000313" key="17">
    <source>
        <dbReference type="EnsemblMetazoa" id="SMAR007655-PA"/>
    </source>
</evidence>
<dbReference type="PANTHER" id="PTHR46358">
    <property type="entry name" value="TONSOKU-LIKE PROTEIN"/>
    <property type="match status" value="1"/>
</dbReference>
<organism evidence="17 18">
    <name type="scientific">Strigamia maritima</name>
    <name type="common">European centipede</name>
    <name type="synonym">Geophilus maritimus</name>
    <dbReference type="NCBI Taxonomy" id="126957"/>
    <lineage>
        <taxon>Eukaryota</taxon>
        <taxon>Metazoa</taxon>
        <taxon>Ecdysozoa</taxon>
        <taxon>Arthropoda</taxon>
        <taxon>Myriapoda</taxon>
        <taxon>Chilopoda</taxon>
        <taxon>Pleurostigmophora</taxon>
        <taxon>Geophilomorpha</taxon>
        <taxon>Linotaeniidae</taxon>
        <taxon>Strigamia</taxon>
    </lineage>
</organism>
<evidence type="ECO:0000256" key="10">
    <source>
        <dbReference type="ARBA" id="ARBA00022853"/>
    </source>
</evidence>
<dbReference type="SUPFAM" id="SSF48403">
    <property type="entry name" value="Ankyrin repeat"/>
    <property type="match status" value="1"/>
</dbReference>
<dbReference type="EnsemblMetazoa" id="SMAR007655-RA">
    <property type="protein sequence ID" value="SMAR007655-PA"/>
    <property type="gene ID" value="SMAR007655"/>
</dbReference>
<dbReference type="HOGENOM" id="CLU_002128_0_0_1"/>
<evidence type="ECO:0000256" key="5">
    <source>
        <dbReference type="ARBA" id="ARBA00022454"/>
    </source>
</evidence>
<evidence type="ECO:0000313" key="18">
    <source>
        <dbReference type="Proteomes" id="UP000014500"/>
    </source>
</evidence>
<feature type="repeat" description="TPR" evidence="15">
    <location>
        <begin position="229"/>
        <end position="262"/>
    </location>
</feature>
<keyword evidence="12" id="KW-0234">DNA repair</keyword>
<keyword evidence="13" id="KW-0539">Nucleus</keyword>
<dbReference type="InterPro" id="IPR001611">
    <property type="entry name" value="Leu-rich_rpt"/>
</dbReference>
<dbReference type="PANTHER" id="PTHR46358:SF1">
    <property type="entry name" value="TONSOKU-LIKE PROTEIN"/>
    <property type="match status" value="1"/>
</dbReference>
<feature type="repeat" description="ANK" evidence="14">
    <location>
        <begin position="396"/>
        <end position="428"/>
    </location>
</feature>
<evidence type="ECO:0000256" key="2">
    <source>
        <dbReference type="ARBA" id="ARBA00004286"/>
    </source>
</evidence>
<keyword evidence="8" id="KW-0227">DNA damage</keyword>
<dbReference type="GO" id="GO:0000724">
    <property type="term" value="P:double-strand break repair via homologous recombination"/>
    <property type="evidence" value="ECO:0007669"/>
    <property type="project" value="TreeGrafter"/>
</dbReference>
<dbReference type="EMBL" id="JH431796">
    <property type="status" value="NOT_ANNOTATED_CDS"/>
    <property type="molecule type" value="Genomic_DNA"/>
</dbReference>
<dbReference type="InterPro" id="IPR032675">
    <property type="entry name" value="LRR_dom_sf"/>
</dbReference>
<evidence type="ECO:0000256" key="14">
    <source>
        <dbReference type="PROSITE-ProRule" id="PRU00023"/>
    </source>
</evidence>
<dbReference type="AlphaFoldDB" id="T1J276"/>
<dbReference type="Proteomes" id="UP000014500">
    <property type="component" value="Unassembled WGS sequence"/>
</dbReference>
<dbReference type="InterPro" id="IPR011990">
    <property type="entry name" value="TPR-like_helical_dom_sf"/>
</dbReference>
<reference evidence="18" key="1">
    <citation type="submission" date="2011-05" db="EMBL/GenBank/DDBJ databases">
        <authorList>
            <person name="Richards S.R."/>
            <person name="Qu J."/>
            <person name="Jiang H."/>
            <person name="Jhangiani S.N."/>
            <person name="Agravi P."/>
            <person name="Goodspeed R."/>
            <person name="Gross S."/>
            <person name="Mandapat C."/>
            <person name="Jackson L."/>
            <person name="Mathew T."/>
            <person name="Pu L."/>
            <person name="Thornton R."/>
            <person name="Saada N."/>
            <person name="Wilczek-Boney K.B."/>
            <person name="Lee S."/>
            <person name="Kovar C."/>
            <person name="Wu Y."/>
            <person name="Scherer S.E."/>
            <person name="Worley K.C."/>
            <person name="Muzny D.M."/>
            <person name="Gibbs R."/>
        </authorList>
    </citation>
    <scope>NUCLEOTIDE SEQUENCE</scope>
    <source>
        <strain evidence="18">Brora</strain>
    </source>
</reference>
<feature type="region of interest" description="Disordered" evidence="16">
    <location>
        <begin position="694"/>
        <end position="717"/>
    </location>
</feature>
<dbReference type="PROSITE" id="PS50088">
    <property type="entry name" value="ANK_REPEAT"/>
    <property type="match status" value="3"/>
</dbReference>
<keyword evidence="9 15" id="KW-0802">TPR repeat</keyword>
<dbReference type="PhylomeDB" id="T1J276"/>
<dbReference type="PROSITE" id="PS51450">
    <property type="entry name" value="LRR"/>
    <property type="match status" value="1"/>
</dbReference>
<dbReference type="InterPro" id="IPR019734">
    <property type="entry name" value="TPR_rpt"/>
</dbReference>
<evidence type="ECO:0000256" key="1">
    <source>
        <dbReference type="ARBA" id="ARBA00004123"/>
    </source>
</evidence>
<evidence type="ECO:0000256" key="7">
    <source>
        <dbReference type="ARBA" id="ARBA00022737"/>
    </source>
</evidence>
<feature type="region of interest" description="Disordered" evidence="16">
    <location>
        <begin position="566"/>
        <end position="589"/>
    </location>
</feature>
<dbReference type="SUPFAM" id="SSF48452">
    <property type="entry name" value="TPR-like"/>
    <property type="match status" value="2"/>
</dbReference>
<evidence type="ECO:0000256" key="12">
    <source>
        <dbReference type="ARBA" id="ARBA00023204"/>
    </source>
</evidence>
<evidence type="ECO:0000256" key="8">
    <source>
        <dbReference type="ARBA" id="ARBA00022763"/>
    </source>
</evidence>
<accession>T1J276</accession>
<dbReference type="GO" id="GO:0031297">
    <property type="term" value="P:replication fork processing"/>
    <property type="evidence" value="ECO:0007669"/>
    <property type="project" value="TreeGrafter"/>
</dbReference>
<dbReference type="PROSITE" id="PS50005">
    <property type="entry name" value="TPR"/>
    <property type="match status" value="1"/>
</dbReference>
<proteinExistence type="inferred from homology"/>
<dbReference type="Gene3D" id="1.25.40.20">
    <property type="entry name" value="Ankyrin repeat-containing domain"/>
    <property type="match status" value="1"/>
</dbReference>
<dbReference type="PROSITE" id="PS50297">
    <property type="entry name" value="ANK_REP_REGION"/>
    <property type="match status" value="3"/>
</dbReference>
<protein>
    <recommendedName>
        <fullName evidence="4">Tonsoku-like protein</fullName>
    </recommendedName>
</protein>
<dbReference type="SMART" id="SM00028">
    <property type="entry name" value="TPR"/>
    <property type="match status" value="5"/>
</dbReference>
<dbReference type="InterPro" id="IPR036770">
    <property type="entry name" value="Ankyrin_rpt-contain_sf"/>
</dbReference>
<dbReference type="Gene3D" id="3.80.10.10">
    <property type="entry name" value="Ribonuclease Inhibitor"/>
    <property type="match status" value="1"/>
</dbReference>
<evidence type="ECO:0000256" key="4">
    <source>
        <dbReference type="ARBA" id="ARBA00017829"/>
    </source>
</evidence>
<evidence type="ECO:0000256" key="11">
    <source>
        <dbReference type="ARBA" id="ARBA00023043"/>
    </source>
</evidence>
<evidence type="ECO:0000256" key="9">
    <source>
        <dbReference type="ARBA" id="ARBA00022803"/>
    </source>
</evidence>
<evidence type="ECO:0000256" key="3">
    <source>
        <dbReference type="ARBA" id="ARBA00010999"/>
    </source>
</evidence>